<protein>
    <submittedName>
        <fullName evidence="1">Acyl-CoA thioesterase</fullName>
    </submittedName>
</protein>
<comment type="caution">
    <text evidence="1">The sequence shown here is derived from an EMBL/GenBank/DDBJ whole genome shotgun (WGS) entry which is preliminary data.</text>
</comment>
<evidence type="ECO:0000313" key="2">
    <source>
        <dbReference type="Proteomes" id="UP000281343"/>
    </source>
</evidence>
<dbReference type="Pfam" id="PF13279">
    <property type="entry name" value="4HBT_2"/>
    <property type="match status" value="1"/>
</dbReference>
<gene>
    <name evidence="1" type="ORF">D9R08_05335</name>
</gene>
<dbReference type="CDD" id="cd00586">
    <property type="entry name" value="4HBT"/>
    <property type="match status" value="1"/>
</dbReference>
<reference evidence="1 2" key="1">
    <citation type="submission" date="2018-10" db="EMBL/GenBank/DDBJ databases">
        <authorList>
            <person name="Jung H.S."/>
            <person name="Jeon C.O."/>
        </authorList>
    </citation>
    <scope>NUCLEOTIDE SEQUENCE [LARGE SCALE GENOMIC DNA]</scope>
    <source>
        <strain evidence="1 2">MA-7-27</strain>
    </source>
</reference>
<dbReference type="Gene3D" id="3.10.129.10">
    <property type="entry name" value="Hotdog Thioesterase"/>
    <property type="match status" value="1"/>
</dbReference>
<dbReference type="RefSeq" id="WP_121897272.1">
    <property type="nucleotide sequence ID" value="NZ_RCNT01000002.1"/>
</dbReference>
<accession>A0A3L9Y7T7</accession>
<dbReference type="AlphaFoldDB" id="A0A3L9Y7T7"/>
<dbReference type="Proteomes" id="UP000281343">
    <property type="component" value="Unassembled WGS sequence"/>
</dbReference>
<evidence type="ECO:0000313" key="1">
    <source>
        <dbReference type="EMBL" id="RMA43338.1"/>
    </source>
</evidence>
<dbReference type="SUPFAM" id="SSF54637">
    <property type="entry name" value="Thioesterase/thiol ester dehydrase-isomerase"/>
    <property type="match status" value="1"/>
</dbReference>
<keyword evidence="2" id="KW-1185">Reference proteome</keyword>
<proteinExistence type="predicted"/>
<dbReference type="EMBL" id="RCNT01000002">
    <property type="protein sequence ID" value="RMA43338.1"/>
    <property type="molecule type" value="Genomic_DNA"/>
</dbReference>
<dbReference type="OrthoDB" id="7204167at2"/>
<sequence>MAFSMRQKVLFKHCDPAGIVFYPRYFEMMNDCVEAFFDHIGHPFEELHTKAAVPTAQIETTFTAPSHHGDMLDIRLGCTRIGTSSLGIAWHGSADGETRFTASATLVHVGQNGRPLPWPAPLRNTLELHLEGAD</sequence>
<dbReference type="InterPro" id="IPR029069">
    <property type="entry name" value="HotDog_dom_sf"/>
</dbReference>
<name>A0A3L9Y7T7_9RHOB</name>
<organism evidence="1 2">
    <name type="scientific">Rhodophyticola porphyridii</name>
    <dbReference type="NCBI Taxonomy" id="1852017"/>
    <lineage>
        <taxon>Bacteria</taxon>
        <taxon>Pseudomonadati</taxon>
        <taxon>Pseudomonadota</taxon>
        <taxon>Alphaproteobacteria</taxon>
        <taxon>Rhodobacterales</taxon>
        <taxon>Roseobacteraceae</taxon>
        <taxon>Rhodophyticola</taxon>
    </lineage>
</organism>